<keyword evidence="1" id="KW-0732">Signal</keyword>
<protein>
    <submittedName>
        <fullName evidence="2">Uncharacterized protein</fullName>
    </submittedName>
</protein>
<organism evidence="2 3">
    <name type="scientific">Pseudoalteromonas luteoviolacea</name>
    <dbReference type="NCBI Taxonomy" id="43657"/>
    <lineage>
        <taxon>Bacteria</taxon>
        <taxon>Pseudomonadati</taxon>
        <taxon>Pseudomonadota</taxon>
        <taxon>Gammaproteobacteria</taxon>
        <taxon>Alteromonadales</taxon>
        <taxon>Pseudoalteromonadaceae</taxon>
        <taxon>Pseudoalteromonas</taxon>
    </lineage>
</organism>
<reference evidence="2 3" key="1">
    <citation type="submission" date="2014-12" db="EMBL/GenBank/DDBJ databases">
        <title>Draft Genome Sequence of Pseudoalteromonas luteoviolacea HI1.</title>
        <authorList>
            <person name="Asahina A.Y."/>
            <person name="Hadfield M.G."/>
        </authorList>
    </citation>
    <scope>NUCLEOTIDE SEQUENCE [LARGE SCALE GENOMIC DNA]</scope>
    <source>
        <strain evidence="2 3">HI1</strain>
    </source>
</reference>
<evidence type="ECO:0000313" key="3">
    <source>
        <dbReference type="Proteomes" id="UP000031327"/>
    </source>
</evidence>
<dbReference type="OrthoDB" id="6228295at2"/>
<name>A0A0C1QMW5_9GAMM</name>
<gene>
    <name evidence="2" type="ORF">JF50_19475</name>
</gene>
<dbReference type="EMBL" id="JWIC01000007">
    <property type="protein sequence ID" value="KID56397.1"/>
    <property type="molecule type" value="Genomic_DNA"/>
</dbReference>
<dbReference type="RefSeq" id="WP_039610934.1">
    <property type="nucleotide sequence ID" value="NZ_JWIC01000007.1"/>
</dbReference>
<feature type="chain" id="PRO_5002151314" evidence="1">
    <location>
        <begin position="18"/>
        <end position="101"/>
    </location>
</feature>
<evidence type="ECO:0000313" key="2">
    <source>
        <dbReference type="EMBL" id="KID56397.1"/>
    </source>
</evidence>
<feature type="signal peptide" evidence="1">
    <location>
        <begin position="1"/>
        <end position="17"/>
    </location>
</feature>
<sequence length="101" mass="11570">MKYAIILAFPLVTFTSAATQLNTEKIFTDAGYPYKNLIMKAEKVELLYSQEQNKTTCRIKVYDEGNLHESKQIEVASDEFGKQPIKSCLKRDRAKHILSLL</sequence>
<comment type="caution">
    <text evidence="2">The sequence shown here is derived from an EMBL/GenBank/DDBJ whole genome shotgun (WGS) entry which is preliminary data.</text>
</comment>
<evidence type="ECO:0000256" key="1">
    <source>
        <dbReference type="SAM" id="SignalP"/>
    </source>
</evidence>
<dbReference type="Proteomes" id="UP000031327">
    <property type="component" value="Unassembled WGS sequence"/>
</dbReference>
<proteinExistence type="predicted"/>
<accession>A0A0C1QMW5</accession>
<dbReference type="AlphaFoldDB" id="A0A0C1QMW5"/>